<dbReference type="PROSITE" id="PS51257">
    <property type="entry name" value="PROKAR_LIPOPROTEIN"/>
    <property type="match status" value="1"/>
</dbReference>
<accession>A0A382VLR9</accession>
<reference evidence="1" key="1">
    <citation type="submission" date="2018-05" db="EMBL/GenBank/DDBJ databases">
        <authorList>
            <person name="Lanie J.A."/>
            <person name="Ng W.-L."/>
            <person name="Kazmierczak K.M."/>
            <person name="Andrzejewski T.M."/>
            <person name="Davidsen T.M."/>
            <person name="Wayne K.J."/>
            <person name="Tettelin H."/>
            <person name="Glass J.I."/>
            <person name="Rusch D."/>
            <person name="Podicherti R."/>
            <person name="Tsui H.-C.T."/>
            <person name="Winkler M.E."/>
        </authorList>
    </citation>
    <scope>NUCLEOTIDE SEQUENCE</scope>
</reference>
<evidence type="ECO:0000313" key="1">
    <source>
        <dbReference type="EMBL" id="SVD47469.1"/>
    </source>
</evidence>
<sequence>MKTNLIALFFISIILISCNTTNPTDVKKSDTQKVTAIKYGNIISSLPVKVKGEGSLIGATTGALIGGLLGTQVCGKELIAGAKCEEIAIVYATIGGAALGYVTEALLGNHDGYQYVINVDGEDVAIVQGSTTKLKNGERVVIIFGKTIRVMPFS</sequence>
<gene>
    <name evidence="1" type="ORF">METZ01_LOCUS400323</name>
</gene>
<name>A0A382VLR9_9ZZZZ</name>
<protein>
    <recommendedName>
        <fullName evidence="2">Glycine zipper 2TM domain-containing protein</fullName>
    </recommendedName>
</protein>
<dbReference type="EMBL" id="UINC01153000">
    <property type="protein sequence ID" value="SVD47469.1"/>
    <property type="molecule type" value="Genomic_DNA"/>
</dbReference>
<organism evidence="1">
    <name type="scientific">marine metagenome</name>
    <dbReference type="NCBI Taxonomy" id="408172"/>
    <lineage>
        <taxon>unclassified sequences</taxon>
        <taxon>metagenomes</taxon>
        <taxon>ecological metagenomes</taxon>
    </lineage>
</organism>
<proteinExistence type="predicted"/>
<evidence type="ECO:0008006" key="2">
    <source>
        <dbReference type="Google" id="ProtNLM"/>
    </source>
</evidence>
<feature type="non-terminal residue" evidence="1">
    <location>
        <position position="154"/>
    </location>
</feature>
<dbReference type="AlphaFoldDB" id="A0A382VLR9"/>